<dbReference type="GO" id="GO:0005886">
    <property type="term" value="C:plasma membrane"/>
    <property type="evidence" value="ECO:0007669"/>
    <property type="project" value="UniProtKB-SubCell"/>
</dbReference>
<evidence type="ECO:0000256" key="9">
    <source>
        <dbReference type="SAM" id="Phobius"/>
    </source>
</evidence>
<evidence type="ECO:0000313" key="11">
    <source>
        <dbReference type="EMBL" id="CCU71063.1"/>
    </source>
</evidence>
<keyword evidence="5 9" id="KW-1133">Transmembrane helix</keyword>
<dbReference type="PROSITE" id="PS51123">
    <property type="entry name" value="OMPA_2"/>
    <property type="match status" value="1"/>
</dbReference>
<evidence type="ECO:0000256" key="2">
    <source>
        <dbReference type="ARBA" id="ARBA00008914"/>
    </source>
</evidence>
<dbReference type="Proteomes" id="UP000011866">
    <property type="component" value="Chromosome"/>
</dbReference>
<dbReference type="SUPFAM" id="SSF103088">
    <property type="entry name" value="OmpA-like"/>
    <property type="match status" value="1"/>
</dbReference>
<dbReference type="GeneID" id="79175598"/>
<sequence>MNHAAKQRGLRRRRPNYDDSSSSWLVTYSDAITLLLAFFVMILSVSDLNQGKVEALQQGLAEVNASQQPTTPFTDIKRGLDDFVKENGLEDQVSVTLDQRGVQIEFANVALYDSGSADLKDNALPLLQELSRVIRDVSGDSHMVEVEGHTDDVPITTEQFPSNWELSSARATHVVKYLLASGIAKERLKASGFADSRPKPVAEGESESLEQQRKDNRRVVVAVRRY</sequence>
<dbReference type="InterPro" id="IPR025713">
    <property type="entry name" value="MotB-like_N_dom"/>
</dbReference>
<feature type="transmembrane region" description="Helical" evidence="9">
    <location>
        <begin position="21"/>
        <end position="43"/>
    </location>
</feature>
<evidence type="ECO:0000256" key="4">
    <source>
        <dbReference type="ARBA" id="ARBA00022692"/>
    </source>
</evidence>
<accession>M5DNQ0</accession>
<dbReference type="Pfam" id="PF00691">
    <property type="entry name" value="OmpA"/>
    <property type="match status" value="1"/>
</dbReference>
<dbReference type="HOGENOM" id="CLU_016890_0_1_6"/>
<dbReference type="PANTHER" id="PTHR30329">
    <property type="entry name" value="STATOR ELEMENT OF FLAGELLAR MOTOR COMPLEX"/>
    <property type="match status" value="1"/>
</dbReference>
<evidence type="ECO:0000256" key="1">
    <source>
        <dbReference type="ARBA" id="ARBA00004162"/>
    </source>
</evidence>
<dbReference type="EMBL" id="HF680312">
    <property type="protein sequence ID" value="CCU71063.1"/>
    <property type="molecule type" value="Genomic_DNA"/>
</dbReference>
<proteinExistence type="inferred from homology"/>
<evidence type="ECO:0000256" key="7">
    <source>
        <dbReference type="PROSITE-ProRule" id="PRU00473"/>
    </source>
</evidence>
<keyword evidence="4 9" id="KW-0812">Transmembrane</keyword>
<dbReference type="Pfam" id="PF13677">
    <property type="entry name" value="MotB_plug"/>
    <property type="match status" value="1"/>
</dbReference>
<evidence type="ECO:0000313" key="12">
    <source>
        <dbReference type="Proteomes" id="UP000011866"/>
    </source>
</evidence>
<evidence type="ECO:0000256" key="8">
    <source>
        <dbReference type="SAM" id="MobiDB-lite"/>
    </source>
</evidence>
<keyword evidence="12" id="KW-1185">Reference proteome</keyword>
<comment type="subcellular location">
    <subcellularLocation>
        <location evidence="1">Cell membrane</location>
        <topology evidence="1">Single-pass membrane protein</topology>
    </subcellularLocation>
</comment>
<dbReference type="AlphaFoldDB" id="M5DNQ0"/>
<dbReference type="InterPro" id="IPR006665">
    <property type="entry name" value="OmpA-like"/>
</dbReference>
<dbReference type="PATRIC" id="fig|1298593.3.peg.597"/>
<evidence type="ECO:0000256" key="5">
    <source>
        <dbReference type="ARBA" id="ARBA00022989"/>
    </source>
</evidence>
<feature type="region of interest" description="Disordered" evidence="8">
    <location>
        <begin position="194"/>
        <end position="215"/>
    </location>
</feature>
<reference evidence="11 12" key="1">
    <citation type="journal article" date="2013" name="Genome Announc.">
        <title>Genome Sequence of Thalassolituus oleivorans MIL-1 (DSM 14913T).</title>
        <authorList>
            <person name="Golyshin P.N."/>
            <person name="Werner J."/>
            <person name="Chernikova T.N."/>
            <person name="Tran H."/>
            <person name="Ferrer M."/>
            <person name="Yakimov M.M."/>
            <person name="Teeling H."/>
            <person name="Golyshina O.V."/>
        </authorList>
    </citation>
    <scope>NUCLEOTIDE SEQUENCE [LARGE SCALE GENOMIC DNA]</scope>
    <source>
        <strain evidence="11 12">MIL-1</strain>
    </source>
</reference>
<gene>
    <name evidence="11" type="ORF">TOL_0625</name>
</gene>
<evidence type="ECO:0000256" key="6">
    <source>
        <dbReference type="ARBA" id="ARBA00023136"/>
    </source>
</evidence>
<dbReference type="RefSeq" id="WP_015485800.1">
    <property type="nucleotide sequence ID" value="NC_020888.1"/>
</dbReference>
<dbReference type="InterPro" id="IPR050330">
    <property type="entry name" value="Bact_OuterMem_StrucFunc"/>
</dbReference>
<keyword evidence="6 7" id="KW-0472">Membrane</keyword>
<name>M5DNQ0_9GAMM</name>
<feature type="compositionally biased region" description="Basic residues" evidence="8">
    <location>
        <begin position="1"/>
        <end position="14"/>
    </location>
</feature>
<dbReference type="Gene3D" id="3.30.1330.60">
    <property type="entry name" value="OmpA-like domain"/>
    <property type="match status" value="1"/>
</dbReference>
<dbReference type="InterPro" id="IPR036737">
    <property type="entry name" value="OmpA-like_sf"/>
</dbReference>
<feature type="region of interest" description="Disordered" evidence="8">
    <location>
        <begin position="1"/>
        <end position="21"/>
    </location>
</feature>
<dbReference type="KEGG" id="tol:TOL_0625"/>
<dbReference type="CDD" id="cd07185">
    <property type="entry name" value="OmpA_C-like"/>
    <property type="match status" value="1"/>
</dbReference>
<dbReference type="eggNOG" id="COG1360">
    <property type="taxonomic scope" value="Bacteria"/>
</dbReference>
<feature type="domain" description="OmpA-like" evidence="10">
    <location>
        <begin position="99"/>
        <end position="226"/>
    </location>
</feature>
<evidence type="ECO:0000256" key="3">
    <source>
        <dbReference type="ARBA" id="ARBA00022475"/>
    </source>
</evidence>
<protein>
    <submittedName>
        <fullName evidence="11">Chemotaxis MotB protein</fullName>
    </submittedName>
</protein>
<dbReference type="PANTHER" id="PTHR30329:SF21">
    <property type="entry name" value="LIPOPROTEIN YIAD-RELATED"/>
    <property type="match status" value="1"/>
</dbReference>
<evidence type="ECO:0000259" key="10">
    <source>
        <dbReference type="PROSITE" id="PS51123"/>
    </source>
</evidence>
<keyword evidence="3" id="KW-1003">Cell membrane</keyword>
<comment type="similarity">
    <text evidence="2">Belongs to the MotB family.</text>
</comment>
<organism evidence="11 12">
    <name type="scientific">Thalassolituus oleivorans MIL-1</name>
    <dbReference type="NCBI Taxonomy" id="1298593"/>
    <lineage>
        <taxon>Bacteria</taxon>
        <taxon>Pseudomonadati</taxon>
        <taxon>Pseudomonadota</taxon>
        <taxon>Gammaproteobacteria</taxon>
        <taxon>Oceanospirillales</taxon>
        <taxon>Oceanospirillaceae</taxon>
        <taxon>Thalassolituus</taxon>
    </lineage>
</organism>